<dbReference type="AlphaFoldDB" id="A0A0V0GMF7"/>
<proteinExistence type="predicted"/>
<name>A0A0V0GMF7_SOLCH</name>
<organism evidence="1">
    <name type="scientific">Solanum chacoense</name>
    <name type="common">Chaco potato</name>
    <dbReference type="NCBI Taxonomy" id="4108"/>
    <lineage>
        <taxon>Eukaryota</taxon>
        <taxon>Viridiplantae</taxon>
        <taxon>Streptophyta</taxon>
        <taxon>Embryophyta</taxon>
        <taxon>Tracheophyta</taxon>
        <taxon>Spermatophyta</taxon>
        <taxon>Magnoliopsida</taxon>
        <taxon>eudicotyledons</taxon>
        <taxon>Gunneridae</taxon>
        <taxon>Pentapetalae</taxon>
        <taxon>asterids</taxon>
        <taxon>lamiids</taxon>
        <taxon>Solanales</taxon>
        <taxon>Solanaceae</taxon>
        <taxon>Solanoideae</taxon>
        <taxon>Solaneae</taxon>
        <taxon>Solanum</taxon>
    </lineage>
</organism>
<reference evidence="1" key="1">
    <citation type="submission" date="2015-12" db="EMBL/GenBank/DDBJ databases">
        <title>Gene expression during late stages of embryo sac development: a critical building block for successful pollen-pistil interactions.</title>
        <authorList>
            <person name="Liu Y."/>
            <person name="Joly V."/>
            <person name="Sabar M."/>
            <person name="Matton D.P."/>
        </authorList>
    </citation>
    <scope>NUCLEOTIDE SEQUENCE</scope>
</reference>
<protein>
    <submittedName>
        <fullName evidence="1">Putative ovule protein</fullName>
    </submittedName>
</protein>
<sequence>MIEDKFREISTPFNIGAAESCKSYHRKLSLLNGNRLAIFGSSYSDTPGYYFSYTLWALNDYGGASESWAKQYTFETRHDLQPMGFVLMVKWSSLEWRDHH</sequence>
<evidence type="ECO:0000313" key="1">
    <source>
        <dbReference type="EMBL" id="JAP08919.1"/>
    </source>
</evidence>
<accession>A0A0V0GMF7</accession>
<dbReference type="EMBL" id="GEDG01036030">
    <property type="protein sequence ID" value="JAP08919.1"/>
    <property type="molecule type" value="Transcribed_RNA"/>
</dbReference>